<gene>
    <name evidence="2" type="ORF">C4N18_09530</name>
</gene>
<keyword evidence="1" id="KW-1133">Transmembrane helix</keyword>
<dbReference type="GeneID" id="77468234"/>
<organism evidence="2 3">
    <name type="scientific">Fusobacterium varium ATCC 27725</name>
    <dbReference type="NCBI Taxonomy" id="469618"/>
    <lineage>
        <taxon>Bacteria</taxon>
        <taxon>Fusobacteriati</taxon>
        <taxon>Fusobacteriota</taxon>
        <taxon>Fusobacteriia</taxon>
        <taxon>Fusobacteriales</taxon>
        <taxon>Fusobacteriaceae</taxon>
        <taxon>Fusobacterium</taxon>
    </lineage>
</organism>
<dbReference type="Pfam" id="PF02325">
    <property type="entry name" value="CCB3_YggT"/>
    <property type="match status" value="1"/>
</dbReference>
<evidence type="ECO:0000313" key="3">
    <source>
        <dbReference type="Proteomes" id="UP000241238"/>
    </source>
</evidence>
<feature type="transmembrane region" description="Helical" evidence="1">
    <location>
        <begin position="64"/>
        <end position="84"/>
    </location>
</feature>
<evidence type="ECO:0000256" key="1">
    <source>
        <dbReference type="SAM" id="Phobius"/>
    </source>
</evidence>
<feature type="transmembrane region" description="Helical" evidence="1">
    <location>
        <begin position="7"/>
        <end position="29"/>
    </location>
</feature>
<evidence type="ECO:0000313" key="2">
    <source>
        <dbReference type="EMBL" id="AVQ31446.1"/>
    </source>
</evidence>
<reference evidence="3" key="1">
    <citation type="journal article" date="2018" name="MSphere">
        <title>Fusobacterium Genomics Using MinION and Illumina Sequencing Enables Genome Completion and Correction.</title>
        <authorList>
            <person name="Todd S.M."/>
            <person name="Settlage R.E."/>
            <person name="Lahmers K.K."/>
            <person name="Slade D.J."/>
        </authorList>
    </citation>
    <scope>NUCLEOTIDE SEQUENCE [LARGE SCALE GENOMIC DNA]</scope>
    <source>
        <strain evidence="3">ATCC 27725</strain>
    </source>
</reference>
<keyword evidence="1" id="KW-0812">Transmembrane</keyword>
<dbReference type="RefSeq" id="WP_005947560.1">
    <property type="nucleotide sequence ID" value="NZ_CP028103.1"/>
</dbReference>
<accession>A0ABN5JK04</accession>
<proteinExistence type="predicted"/>
<keyword evidence="1" id="KW-0472">Membrane</keyword>
<name>A0ABN5JK04_FUSVA</name>
<protein>
    <submittedName>
        <fullName evidence="2">YggT family protein</fullName>
    </submittedName>
</protein>
<sequence>MYMFIRIFDLLITVINTLILIRVILSWLAPGSANGFTELVYNLTEPILKPFRVLLPMGNFRLDIAPIIAYIFFGIVRRVVFAILL</sequence>
<dbReference type="InterPro" id="IPR003425">
    <property type="entry name" value="CCB3/YggT"/>
</dbReference>
<dbReference type="EMBL" id="CP028103">
    <property type="protein sequence ID" value="AVQ31446.1"/>
    <property type="molecule type" value="Genomic_DNA"/>
</dbReference>
<dbReference type="Proteomes" id="UP000241238">
    <property type="component" value="Chromosome"/>
</dbReference>
<keyword evidence="3" id="KW-1185">Reference proteome</keyword>